<evidence type="ECO:0000256" key="1">
    <source>
        <dbReference type="ARBA" id="ARBA00004752"/>
    </source>
</evidence>
<accession>A0A8I1HS47</accession>
<dbReference type="Pfam" id="PF03734">
    <property type="entry name" value="YkuD"/>
    <property type="match status" value="1"/>
</dbReference>
<dbReference type="InterPro" id="IPR050979">
    <property type="entry name" value="LD-transpeptidase"/>
</dbReference>
<organism evidence="10 11">
    <name type="scientific">Corynebacterium tuberculostearicum</name>
    <dbReference type="NCBI Taxonomy" id="38304"/>
    <lineage>
        <taxon>Bacteria</taxon>
        <taxon>Bacillati</taxon>
        <taxon>Actinomycetota</taxon>
        <taxon>Actinomycetes</taxon>
        <taxon>Mycobacteriales</taxon>
        <taxon>Corynebacteriaceae</taxon>
        <taxon>Corynebacterium</taxon>
    </lineage>
</organism>
<evidence type="ECO:0000256" key="3">
    <source>
        <dbReference type="ARBA" id="ARBA00022960"/>
    </source>
</evidence>
<dbReference type="PANTHER" id="PTHR30582:SF33">
    <property type="entry name" value="EXPORTED PROTEIN"/>
    <property type="match status" value="1"/>
</dbReference>
<feature type="active site" description="Proton donor/acceptor" evidence="6">
    <location>
        <position position="248"/>
    </location>
</feature>
<dbReference type="GO" id="GO:0071555">
    <property type="term" value="P:cell wall organization"/>
    <property type="evidence" value="ECO:0007669"/>
    <property type="project" value="UniProtKB-UniRule"/>
</dbReference>
<comment type="pathway">
    <text evidence="1 6">Cell wall biogenesis; peptidoglycan biosynthesis.</text>
</comment>
<evidence type="ECO:0000256" key="6">
    <source>
        <dbReference type="PROSITE-ProRule" id="PRU01373"/>
    </source>
</evidence>
<dbReference type="GO" id="GO:0018104">
    <property type="term" value="P:peptidoglycan-protein cross-linking"/>
    <property type="evidence" value="ECO:0007669"/>
    <property type="project" value="TreeGrafter"/>
</dbReference>
<proteinExistence type="predicted"/>
<evidence type="ECO:0000313" key="11">
    <source>
        <dbReference type="Proteomes" id="UP000603369"/>
    </source>
</evidence>
<feature type="coiled-coil region" evidence="7">
    <location>
        <begin position="121"/>
        <end position="162"/>
    </location>
</feature>
<dbReference type="RefSeq" id="WP_005328012.1">
    <property type="nucleotide sequence ID" value="NZ_CP175765.1"/>
</dbReference>
<keyword evidence="5 6" id="KW-0961">Cell wall biogenesis/degradation</keyword>
<dbReference type="CDD" id="cd16913">
    <property type="entry name" value="YkuD_like"/>
    <property type="match status" value="1"/>
</dbReference>
<evidence type="ECO:0000256" key="2">
    <source>
        <dbReference type="ARBA" id="ARBA00022679"/>
    </source>
</evidence>
<dbReference type="Gene3D" id="2.40.440.10">
    <property type="entry name" value="L,D-transpeptidase catalytic domain-like"/>
    <property type="match status" value="1"/>
</dbReference>
<evidence type="ECO:0000313" key="10">
    <source>
        <dbReference type="EMBL" id="MBK3428906.1"/>
    </source>
</evidence>
<name>A0A8I1HS47_9CORY</name>
<comment type="caution">
    <text evidence="10">The sequence shown here is derived from an EMBL/GenBank/DDBJ whole genome shotgun (WGS) entry which is preliminary data.</text>
</comment>
<keyword evidence="2" id="KW-0808">Transferase</keyword>
<evidence type="ECO:0000256" key="8">
    <source>
        <dbReference type="SAM" id="SignalP"/>
    </source>
</evidence>
<dbReference type="PROSITE" id="PS52029">
    <property type="entry name" value="LD_TPASE"/>
    <property type="match status" value="1"/>
</dbReference>
<evidence type="ECO:0000259" key="9">
    <source>
        <dbReference type="PROSITE" id="PS52029"/>
    </source>
</evidence>
<feature type="domain" description="L,D-TPase catalytic" evidence="9">
    <location>
        <begin position="175"/>
        <end position="283"/>
    </location>
</feature>
<feature type="signal peptide" evidence="8">
    <location>
        <begin position="1"/>
        <end position="19"/>
    </location>
</feature>
<dbReference type="GO" id="GO:0008360">
    <property type="term" value="P:regulation of cell shape"/>
    <property type="evidence" value="ECO:0007669"/>
    <property type="project" value="UniProtKB-UniRule"/>
</dbReference>
<evidence type="ECO:0000256" key="4">
    <source>
        <dbReference type="ARBA" id="ARBA00022984"/>
    </source>
</evidence>
<gene>
    <name evidence="10" type="ORF">JDP02_10365</name>
</gene>
<keyword evidence="4 6" id="KW-0573">Peptidoglycan synthesis</keyword>
<dbReference type="SUPFAM" id="SSF141523">
    <property type="entry name" value="L,D-transpeptidase catalytic domain-like"/>
    <property type="match status" value="1"/>
</dbReference>
<feature type="chain" id="PRO_5038995839" evidence="8">
    <location>
        <begin position="20"/>
        <end position="283"/>
    </location>
</feature>
<dbReference type="EMBL" id="JAEHFL010000016">
    <property type="protein sequence ID" value="MBK3428906.1"/>
    <property type="molecule type" value="Genomic_DNA"/>
</dbReference>
<dbReference type="InterPro" id="IPR038063">
    <property type="entry name" value="Transpep_catalytic_dom"/>
</dbReference>
<keyword evidence="8" id="KW-0732">Signal</keyword>
<keyword evidence="3 6" id="KW-0133">Cell shape</keyword>
<evidence type="ECO:0000256" key="7">
    <source>
        <dbReference type="SAM" id="Coils"/>
    </source>
</evidence>
<dbReference type="Proteomes" id="UP000603369">
    <property type="component" value="Unassembled WGS sequence"/>
</dbReference>
<dbReference type="GO" id="GO:0071972">
    <property type="term" value="F:peptidoglycan L,D-transpeptidase activity"/>
    <property type="evidence" value="ECO:0007669"/>
    <property type="project" value="TreeGrafter"/>
</dbReference>
<evidence type="ECO:0000256" key="5">
    <source>
        <dbReference type="ARBA" id="ARBA00023316"/>
    </source>
</evidence>
<dbReference type="UniPathway" id="UPA00219"/>
<dbReference type="GO" id="GO:0005576">
    <property type="term" value="C:extracellular region"/>
    <property type="evidence" value="ECO:0007669"/>
    <property type="project" value="TreeGrafter"/>
</dbReference>
<keyword evidence="11" id="KW-1185">Reference proteome</keyword>
<keyword evidence="7" id="KW-0175">Coiled coil</keyword>
<feature type="active site" description="Nucleophile" evidence="6">
    <location>
        <position position="259"/>
    </location>
</feature>
<reference evidence="10 11" key="1">
    <citation type="submission" date="2020-12" db="EMBL/GenBank/DDBJ databases">
        <title>Draft genome sequence of the commensal strain Corynebacterium tuberculostearicum MFP09/CIP 102622 isolated from human skin.</title>
        <authorList>
            <person name="Boukerb A.M."/>
            <person name="Janvier X."/>
            <person name="Feuilloley M.G.J."/>
            <person name="Groboillot A."/>
        </authorList>
    </citation>
    <scope>NUCLEOTIDE SEQUENCE [LARGE SCALE GENOMIC DNA]</scope>
    <source>
        <strain evidence="10 11">CIP 102622</strain>
    </source>
</reference>
<sequence>MSKFSFRKIRATVAAPAVAGVMALSTTVAAPAASAQEIPNLDQLSSKANSDLAQFSSQSGLDQLTAEAKKQLDNFYGQSREQAWNTRNQILDQAEKFSPELAPSVQTAVDGAVEFLFPGLIAQKNEEARKAREAAARANAERVAAEKARSEAAARKAEAQRRANQFDRGPCPADAKVCVDLNGRRTWLQDGGKVSYVSPAMSAGMRGQETPRGTFHVTRKVEHEISREFNNAPMPYSIYFTNNGHAFHLDDPAVDSNGCVHLPPDAAKRYWDNVQVGDKVFIY</sequence>
<dbReference type="InterPro" id="IPR005490">
    <property type="entry name" value="LD_TPept_cat_dom"/>
</dbReference>
<protein>
    <submittedName>
        <fullName evidence="10">L,D-transpeptidase</fullName>
    </submittedName>
</protein>
<dbReference type="PANTHER" id="PTHR30582">
    <property type="entry name" value="L,D-TRANSPEPTIDASE"/>
    <property type="match status" value="1"/>
</dbReference>
<dbReference type="AlphaFoldDB" id="A0A8I1HS47"/>
<dbReference type="GO" id="GO:0016740">
    <property type="term" value="F:transferase activity"/>
    <property type="evidence" value="ECO:0007669"/>
    <property type="project" value="UniProtKB-KW"/>
</dbReference>